<keyword evidence="6" id="KW-0067">ATP-binding</keyword>
<feature type="transmembrane region" description="Helical" evidence="11">
    <location>
        <begin position="109"/>
        <end position="127"/>
    </location>
</feature>
<dbReference type="Gene3D" id="3.40.50.300">
    <property type="entry name" value="P-loop containing nucleotide triphosphate hydrolases"/>
    <property type="match status" value="1"/>
</dbReference>
<dbReference type="OMA" id="ASMDRMF"/>
<name>A0A3B4CZ72_PYGNA</name>
<feature type="domain" description="ABC transporter" evidence="12">
    <location>
        <begin position="479"/>
        <end position="712"/>
    </location>
</feature>
<evidence type="ECO:0000256" key="10">
    <source>
        <dbReference type="ARBA" id="ARBA00023136"/>
    </source>
</evidence>
<dbReference type="AlphaFoldDB" id="A0A3B4CZ72"/>
<reference evidence="14 15" key="1">
    <citation type="submission" date="2020-10" db="EMBL/GenBank/DDBJ databases">
        <title>Pygocentrus nattereri (red-bellied piranha) genome, fPygNat1, primary haplotype.</title>
        <authorList>
            <person name="Myers G."/>
            <person name="Meyer A."/>
            <person name="Karagic N."/>
            <person name="Pippel M."/>
            <person name="Winkler S."/>
            <person name="Tracey A."/>
            <person name="Wood J."/>
            <person name="Formenti G."/>
            <person name="Howe K."/>
            <person name="Fedrigo O."/>
            <person name="Jarvis E.D."/>
        </authorList>
    </citation>
    <scope>NUCLEOTIDE SEQUENCE [LARGE SCALE GENOMIC DNA]</scope>
</reference>
<evidence type="ECO:0000256" key="6">
    <source>
        <dbReference type="ARBA" id="ARBA00022840"/>
    </source>
</evidence>
<keyword evidence="15" id="KW-1185">Reference proteome</keyword>
<evidence type="ECO:0000259" key="12">
    <source>
        <dbReference type="PROSITE" id="PS50893"/>
    </source>
</evidence>
<dbReference type="OrthoDB" id="6500128at2759"/>
<evidence type="ECO:0000256" key="9">
    <source>
        <dbReference type="ARBA" id="ARBA00022989"/>
    </source>
</evidence>
<keyword evidence="8" id="KW-1278">Translocase</keyword>
<dbReference type="FunFam" id="3.40.50.300:FF:000140">
    <property type="entry name" value="Lipid A export ATP-binding/permease protein MsbA"/>
    <property type="match status" value="1"/>
</dbReference>
<feature type="domain" description="ABC transmembrane type-1" evidence="13">
    <location>
        <begin position="165"/>
        <end position="446"/>
    </location>
</feature>
<dbReference type="SMART" id="SM00382">
    <property type="entry name" value="AAA"/>
    <property type="match status" value="1"/>
</dbReference>
<dbReference type="SUPFAM" id="SSF52540">
    <property type="entry name" value="P-loop containing nucleoside triphosphate hydrolases"/>
    <property type="match status" value="1"/>
</dbReference>
<proteinExistence type="inferred from homology"/>
<evidence type="ECO:0000259" key="13">
    <source>
        <dbReference type="PROSITE" id="PS50929"/>
    </source>
</evidence>
<keyword evidence="10 11" id="KW-0472">Membrane</keyword>
<dbReference type="PROSITE" id="PS50893">
    <property type="entry name" value="ABC_TRANSPORTER_2"/>
    <property type="match status" value="1"/>
</dbReference>
<keyword evidence="5" id="KW-0547">Nucleotide-binding</keyword>
<dbReference type="Pfam" id="PF00664">
    <property type="entry name" value="ABC_membrane"/>
    <property type="match status" value="1"/>
</dbReference>
<dbReference type="GO" id="GO:0016887">
    <property type="term" value="F:ATP hydrolysis activity"/>
    <property type="evidence" value="ECO:0007669"/>
    <property type="project" value="InterPro"/>
</dbReference>
<dbReference type="SUPFAM" id="SSF90123">
    <property type="entry name" value="ABC transporter transmembrane region"/>
    <property type="match status" value="1"/>
</dbReference>
<dbReference type="InterPro" id="IPR011527">
    <property type="entry name" value="ABC1_TM_dom"/>
</dbReference>
<dbReference type="GO" id="GO:0015421">
    <property type="term" value="F:ABC-type oligopeptide transporter activity"/>
    <property type="evidence" value="ECO:0007669"/>
    <property type="project" value="TreeGrafter"/>
</dbReference>
<keyword evidence="3" id="KW-0813">Transport</keyword>
<dbReference type="GO" id="GO:0005524">
    <property type="term" value="F:ATP binding"/>
    <property type="evidence" value="ECO:0007669"/>
    <property type="project" value="UniProtKB-KW"/>
</dbReference>
<feature type="transmembrane region" description="Helical" evidence="11">
    <location>
        <begin position="12"/>
        <end position="32"/>
    </location>
</feature>
<evidence type="ECO:0000256" key="8">
    <source>
        <dbReference type="ARBA" id="ARBA00022967"/>
    </source>
</evidence>
<comment type="subcellular location">
    <subcellularLocation>
        <location evidence="1">Endomembrane system</location>
        <topology evidence="1">Multi-pass membrane protein</topology>
    </subcellularLocation>
</comment>
<dbReference type="PROSITE" id="PS00211">
    <property type="entry name" value="ABC_TRANSPORTER_1"/>
    <property type="match status" value="1"/>
</dbReference>
<dbReference type="GeneTree" id="ENSGT00940000166090"/>
<evidence type="ECO:0000313" key="15">
    <source>
        <dbReference type="Proteomes" id="UP001501920"/>
    </source>
</evidence>
<dbReference type="InterPro" id="IPR003593">
    <property type="entry name" value="AAA+_ATPase"/>
</dbReference>
<dbReference type="InterPro" id="IPR003439">
    <property type="entry name" value="ABC_transporter-like_ATP-bd"/>
</dbReference>
<reference evidence="14" key="2">
    <citation type="submission" date="2025-08" db="UniProtKB">
        <authorList>
            <consortium name="Ensembl"/>
        </authorList>
    </citation>
    <scope>IDENTIFICATION</scope>
</reference>
<dbReference type="GO" id="GO:0012505">
    <property type="term" value="C:endomembrane system"/>
    <property type="evidence" value="ECO:0007669"/>
    <property type="project" value="UniProtKB-SubCell"/>
</dbReference>
<sequence>MAHPTDRSAVCAYGLLLCCDLILWVTLVTVLLWCKGTFILGLSSLWAFRALSWNLLNKVSSVLVDQSLQPLLKRWMTLLCFLPAVFDTLRTLVSGGVCGFSPVPEPAMVVLNAVSATLVYMVWEMAFPCNGSKRDAKKEKKEQEAKALLTRVIQYSRPDCFHLGAAFLFLILAALFESCIPYYVGKIIDVLSGEYQHGNFMWAIGLMSLYSLGSSLFTGLRGGMFMCSLSRLNRRIRHMLFQNLMKQEINFFEENKPGSLTSRLVSDTDKMGRSIAMNVNVLLRSLVKTCSMLVSMLSLSWQLTILTCIEMPLLALLQNHYNTHYQKTSRELQDCKAEIEQVASSAINAVKTVRSFRAEAQEQRRYEEALEKKLKVLTCKGINSAVYLLLRRVVSVSLKVAMLLLGRSLISSGQLTSGSLLAFVLFQKDMVTNMKHLVYVYGDILNTVWSAEKVFQLLDRKPKVTEAGVLVPQKLEGRVTFDNVSFSYPSRDGKALKSVSLELSPGKMTALVGPSGGGKSSCVCLLQRFYEPQEGEVLLDGVPLHHYQHQYMCSQIATVSQDPVLFSGSIKHNIEYGLHGCTIERVKEAAKKANIHDFICKLDQGYDTDVGEHGGHLSAGQKQCIAIARAFIRNPKILVLDEGTSKLDINTQVVQEALSGSAGQTLLVVAHRLQTIEKADHIIYMEGGMVMEQGTHEQLMAKRGRYYHLREKLFILDSEHSKIQMTVFSANSGSN</sequence>
<comment type="similarity">
    <text evidence="2">Belongs to the ABC transporter superfamily. ABCB family. MHC peptide exporter (TC 3.A.1.209) subfamily.</text>
</comment>
<evidence type="ECO:0000256" key="2">
    <source>
        <dbReference type="ARBA" id="ARBA00006493"/>
    </source>
</evidence>
<dbReference type="PANTHER" id="PTHR43394:SF14">
    <property type="entry name" value="TRANSPORTER 2, ATP BINDING CASSETTE SUBFAMILY B"/>
    <property type="match status" value="1"/>
</dbReference>
<dbReference type="STRING" id="42514.ENSPNAP00000016613"/>
<keyword evidence="7" id="KW-0571">Peptide transport</keyword>
<reference evidence="14" key="3">
    <citation type="submission" date="2025-09" db="UniProtKB">
        <authorList>
            <consortium name="Ensembl"/>
        </authorList>
    </citation>
    <scope>IDENTIFICATION</scope>
</reference>
<evidence type="ECO:0000256" key="1">
    <source>
        <dbReference type="ARBA" id="ARBA00004127"/>
    </source>
</evidence>
<feature type="transmembrane region" description="Helical" evidence="11">
    <location>
        <begin position="160"/>
        <end position="184"/>
    </location>
</feature>
<evidence type="ECO:0000256" key="4">
    <source>
        <dbReference type="ARBA" id="ARBA00022692"/>
    </source>
</evidence>
<protein>
    <recommendedName>
        <fullName evidence="16">Transporter associated with antigen processing, subunit type t, teleost specific</fullName>
    </recommendedName>
</protein>
<organism evidence="14 15">
    <name type="scientific">Pygocentrus nattereri</name>
    <name type="common">Red-bellied piranha</name>
    <dbReference type="NCBI Taxonomy" id="42514"/>
    <lineage>
        <taxon>Eukaryota</taxon>
        <taxon>Metazoa</taxon>
        <taxon>Chordata</taxon>
        <taxon>Craniata</taxon>
        <taxon>Vertebrata</taxon>
        <taxon>Euteleostomi</taxon>
        <taxon>Actinopterygii</taxon>
        <taxon>Neopterygii</taxon>
        <taxon>Teleostei</taxon>
        <taxon>Ostariophysi</taxon>
        <taxon>Characiformes</taxon>
        <taxon>Characoidei</taxon>
        <taxon>Pygocentrus</taxon>
    </lineage>
</organism>
<evidence type="ECO:0000256" key="11">
    <source>
        <dbReference type="SAM" id="Phobius"/>
    </source>
</evidence>
<keyword evidence="7" id="KW-0653">Protein transport</keyword>
<evidence type="ECO:0000256" key="7">
    <source>
        <dbReference type="ARBA" id="ARBA00022856"/>
    </source>
</evidence>
<dbReference type="InterPro" id="IPR017871">
    <property type="entry name" value="ABC_transporter-like_CS"/>
</dbReference>
<keyword evidence="9 11" id="KW-1133">Transmembrane helix</keyword>
<evidence type="ECO:0000256" key="5">
    <source>
        <dbReference type="ARBA" id="ARBA00022741"/>
    </source>
</evidence>
<feature type="transmembrane region" description="Helical" evidence="11">
    <location>
        <begin position="281"/>
        <end position="301"/>
    </location>
</feature>
<feature type="transmembrane region" description="Helical" evidence="11">
    <location>
        <begin position="204"/>
        <end position="229"/>
    </location>
</feature>
<dbReference type="Gene3D" id="1.20.1560.10">
    <property type="entry name" value="ABC transporter type 1, transmembrane domain"/>
    <property type="match status" value="2"/>
</dbReference>
<accession>A0A3B4CZ72</accession>
<keyword evidence="4 11" id="KW-0812">Transmembrane</keyword>
<dbReference type="InterPro" id="IPR027417">
    <property type="entry name" value="P-loop_NTPase"/>
</dbReference>
<evidence type="ECO:0000313" key="14">
    <source>
        <dbReference type="Ensembl" id="ENSPNAP00000016613.2"/>
    </source>
</evidence>
<dbReference type="InterPro" id="IPR039421">
    <property type="entry name" value="Type_1_exporter"/>
</dbReference>
<dbReference type="CDD" id="cd18590">
    <property type="entry name" value="ABC_6TM_TAP2"/>
    <property type="match status" value="1"/>
</dbReference>
<dbReference type="InterPro" id="IPR036640">
    <property type="entry name" value="ABC1_TM_sf"/>
</dbReference>
<dbReference type="PROSITE" id="PS50929">
    <property type="entry name" value="ABC_TM1F"/>
    <property type="match status" value="1"/>
</dbReference>
<evidence type="ECO:0000256" key="3">
    <source>
        <dbReference type="ARBA" id="ARBA00022448"/>
    </source>
</evidence>
<dbReference type="GO" id="GO:0016020">
    <property type="term" value="C:membrane"/>
    <property type="evidence" value="ECO:0007669"/>
    <property type="project" value="InterPro"/>
</dbReference>
<dbReference type="Proteomes" id="UP001501920">
    <property type="component" value="Chromosome 13"/>
</dbReference>
<evidence type="ECO:0008006" key="16">
    <source>
        <dbReference type="Google" id="ProtNLM"/>
    </source>
</evidence>
<dbReference type="Ensembl" id="ENSPNAT00000038189.2">
    <property type="protein sequence ID" value="ENSPNAP00000016613.2"/>
    <property type="gene ID" value="ENSPNAG00000022779.2"/>
</dbReference>
<dbReference type="PANTHER" id="PTHR43394">
    <property type="entry name" value="ATP-DEPENDENT PERMEASE MDL1, MITOCHONDRIAL"/>
    <property type="match status" value="1"/>
</dbReference>
<dbReference type="Pfam" id="PF00005">
    <property type="entry name" value="ABC_tran"/>
    <property type="match status" value="1"/>
</dbReference>